<evidence type="ECO:0000313" key="10">
    <source>
        <dbReference type="EMBL" id="MEQ2638409.1"/>
    </source>
</evidence>
<sequence>MNFRHRVISAGLALALTGTCALAALPVTPAIADPADDLSAAAAQLESLGAELATMQSQLQEATDSLESTAVAITDKQTQIDETTAQLGDLKSQLGDGMRSTYKQGSQSVIDVVLGSTSVEDLVSRVYYLDRISRQQAQTISEVLGTEQRLEAEKGELEDTQASQQRAVEDMQGEVDAYQAKVNEAQTYYDSLDAQVKAQLAEEAARAAEANQTTNVSTAVEAIQNSQTSQGSTTSGQKENGTSTGNQQQGGTTGGQTGTTGNSTGGTTSGGTTGGGSSSGSGASVPQGGGVAAAYAALGCPYVYGAAGPSSFDCSGLICYIYGWKYGHSASAMMNGVRASGNWKTSIDELSVGDLVFPYANGGHVGVYVGNGEYIHAANPSRGVVKDKIWSFVGGGPY</sequence>
<evidence type="ECO:0000313" key="11">
    <source>
        <dbReference type="Proteomes" id="UP001478817"/>
    </source>
</evidence>
<feature type="compositionally biased region" description="Gly residues" evidence="7">
    <location>
        <begin position="251"/>
        <end position="279"/>
    </location>
</feature>
<comment type="caution">
    <text evidence="10">The sequence shown here is derived from an EMBL/GenBank/DDBJ whole genome shotgun (WGS) entry which is preliminary data.</text>
</comment>
<keyword evidence="5" id="KW-0788">Thiol protease</keyword>
<dbReference type="InterPro" id="IPR000064">
    <property type="entry name" value="NLP_P60_dom"/>
</dbReference>
<dbReference type="RefSeq" id="WP_349183109.1">
    <property type="nucleotide sequence ID" value="NZ_JBBNGS010000019.1"/>
</dbReference>
<dbReference type="InterPro" id="IPR057309">
    <property type="entry name" value="PcsB_CC"/>
</dbReference>
<feature type="chain" id="PRO_5045335060" evidence="8">
    <location>
        <begin position="24"/>
        <end position="398"/>
    </location>
</feature>
<evidence type="ECO:0000256" key="4">
    <source>
        <dbReference type="ARBA" id="ARBA00022801"/>
    </source>
</evidence>
<protein>
    <submittedName>
        <fullName evidence="10">NlpC/P60 family protein</fullName>
    </submittedName>
</protein>
<dbReference type="EMBL" id="JBBNGS010000019">
    <property type="protein sequence ID" value="MEQ2638409.1"/>
    <property type="molecule type" value="Genomic_DNA"/>
</dbReference>
<evidence type="ECO:0000256" key="7">
    <source>
        <dbReference type="SAM" id="MobiDB-lite"/>
    </source>
</evidence>
<dbReference type="Gene3D" id="3.90.1720.10">
    <property type="entry name" value="endopeptidase domain like (from Nostoc punctiforme)"/>
    <property type="match status" value="1"/>
</dbReference>
<dbReference type="PANTHER" id="PTHR47053">
    <property type="entry name" value="MUREIN DD-ENDOPEPTIDASE MEPH-RELATED"/>
    <property type="match status" value="1"/>
</dbReference>
<evidence type="ECO:0000256" key="5">
    <source>
        <dbReference type="ARBA" id="ARBA00022807"/>
    </source>
</evidence>
<keyword evidence="6" id="KW-0175">Coiled coil</keyword>
<evidence type="ECO:0000256" key="8">
    <source>
        <dbReference type="SAM" id="SignalP"/>
    </source>
</evidence>
<dbReference type="Pfam" id="PF00877">
    <property type="entry name" value="NLPC_P60"/>
    <property type="match status" value="1"/>
</dbReference>
<keyword evidence="4" id="KW-0378">Hydrolase</keyword>
<gene>
    <name evidence="10" type="ORF">AAAT05_08670</name>
</gene>
<evidence type="ECO:0000256" key="1">
    <source>
        <dbReference type="ARBA" id="ARBA00007074"/>
    </source>
</evidence>
<feature type="coiled-coil region" evidence="6">
    <location>
        <begin position="38"/>
        <end position="93"/>
    </location>
</feature>
<dbReference type="Gene3D" id="6.10.250.3150">
    <property type="match status" value="1"/>
</dbReference>
<keyword evidence="11" id="KW-1185">Reference proteome</keyword>
<feature type="region of interest" description="Disordered" evidence="7">
    <location>
        <begin position="223"/>
        <end position="284"/>
    </location>
</feature>
<keyword evidence="2" id="KW-0645">Protease</keyword>
<dbReference type="SUPFAM" id="SSF54001">
    <property type="entry name" value="Cysteine proteinases"/>
    <property type="match status" value="1"/>
</dbReference>
<evidence type="ECO:0000259" key="9">
    <source>
        <dbReference type="PROSITE" id="PS51935"/>
    </source>
</evidence>
<reference evidence="10 11" key="1">
    <citation type="submission" date="2024-04" db="EMBL/GenBank/DDBJ databases">
        <title>Human intestinal bacterial collection.</title>
        <authorList>
            <person name="Pauvert C."/>
            <person name="Hitch T.C.A."/>
            <person name="Clavel T."/>
        </authorList>
    </citation>
    <scope>NUCLEOTIDE SEQUENCE [LARGE SCALE GENOMIC DNA]</scope>
    <source>
        <strain evidence="10 11">CLA-AA-H197</strain>
    </source>
</reference>
<evidence type="ECO:0000256" key="2">
    <source>
        <dbReference type="ARBA" id="ARBA00022670"/>
    </source>
</evidence>
<feature type="coiled-coil region" evidence="6">
    <location>
        <begin position="147"/>
        <end position="188"/>
    </location>
</feature>
<proteinExistence type="inferred from homology"/>
<keyword evidence="3 8" id="KW-0732">Signal</keyword>
<comment type="similarity">
    <text evidence="1">Belongs to the peptidase C40 family.</text>
</comment>
<feature type="domain" description="NlpC/P60" evidence="9">
    <location>
        <begin position="284"/>
        <end position="398"/>
    </location>
</feature>
<accession>A0ABV1IHN0</accession>
<dbReference type="InterPro" id="IPR051202">
    <property type="entry name" value="Peptidase_C40"/>
</dbReference>
<name>A0ABV1IHN0_9ACTN</name>
<evidence type="ECO:0000256" key="3">
    <source>
        <dbReference type="ARBA" id="ARBA00022729"/>
    </source>
</evidence>
<feature type="compositionally biased region" description="Low complexity" evidence="7">
    <location>
        <begin position="226"/>
        <end position="250"/>
    </location>
</feature>
<evidence type="ECO:0000256" key="6">
    <source>
        <dbReference type="SAM" id="Coils"/>
    </source>
</evidence>
<dbReference type="Pfam" id="PF24568">
    <property type="entry name" value="CC_PcsB"/>
    <property type="match status" value="1"/>
</dbReference>
<dbReference type="InterPro" id="IPR038765">
    <property type="entry name" value="Papain-like_cys_pep_sf"/>
</dbReference>
<feature type="signal peptide" evidence="8">
    <location>
        <begin position="1"/>
        <end position="23"/>
    </location>
</feature>
<dbReference type="PROSITE" id="PS51935">
    <property type="entry name" value="NLPC_P60"/>
    <property type="match status" value="1"/>
</dbReference>
<organism evidence="10 11">
    <name type="scientific">Paratractidigestivibacter faecalis</name>
    <dbReference type="NCBI Taxonomy" id="2292441"/>
    <lineage>
        <taxon>Bacteria</taxon>
        <taxon>Bacillati</taxon>
        <taxon>Actinomycetota</taxon>
        <taxon>Coriobacteriia</taxon>
        <taxon>Coriobacteriales</taxon>
        <taxon>Atopobiaceae</taxon>
        <taxon>Paratractidigestivibacter</taxon>
    </lineage>
</organism>
<dbReference type="PANTHER" id="PTHR47053:SF1">
    <property type="entry name" value="MUREIN DD-ENDOPEPTIDASE MEPH-RELATED"/>
    <property type="match status" value="1"/>
</dbReference>
<dbReference type="Proteomes" id="UP001478817">
    <property type="component" value="Unassembled WGS sequence"/>
</dbReference>